<dbReference type="Pfam" id="PF07358">
    <property type="entry name" value="DUF1482"/>
    <property type="match status" value="1"/>
</dbReference>
<accession>A0A376WZD6</accession>
<reference evidence="1 2" key="1">
    <citation type="submission" date="2018-06" db="EMBL/GenBank/DDBJ databases">
        <authorList>
            <consortium name="Pathogen Informatics"/>
            <person name="Doyle S."/>
        </authorList>
    </citation>
    <scope>NUCLEOTIDE SEQUENCE [LARGE SCALE GENOMIC DNA]</scope>
    <source>
        <strain evidence="1 2">NCTC9045</strain>
    </source>
</reference>
<dbReference type="Proteomes" id="UP000254503">
    <property type="component" value="Unassembled WGS sequence"/>
</dbReference>
<sequence>MNTAFALVLTVFLVSGEPVDIAVSVHRTMQECVTAATEQKIPGNCYPVDKVIHQDNNEIPAGLLKQFRNKYPVSFLYASNGRDLFTLKSVMR</sequence>
<dbReference type="InterPro" id="IPR009954">
    <property type="entry name" value="DUF1482"/>
</dbReference>
<organism evidence="1 2">
    <name type="scientific">Escherichia coli</name>
    <dbReference type="NCBI Taxonomy" id="562"/>
    <lineage>
        <taxon>Bacteria</taxon>
        <taxon>Pseudomonadati</taxon>
        <taxon>Pseudomonadota</taxon>
        <taxon>Gammaproteobacteria</taxon>
        <taxon>Enterobacterales</taxon>
        <taxon>Enterobacteriaceae</taxon>
        <taxon>Escherichia</taxon>
    </lineage>
</organism>
<protein>
    <submittedName>
        <fullName evidence="1">Putative prophage protein</fullName>
    </submittedName>
</protein>
<evidence type="ECO:0000313" key="1">
    <source>
        <dbReference type="EMBL" id="STJ55357.1"/>
    </source>
</evidence>
<dbReference type="AlphaFoldDB" id="A0A376WZD6"/>
<dbReference type="EMBL" id="UGDD01000002">
    <property type="protein sequence ID" value="STJ55357.1"/>
    <property type="molecule type" value="Genomic_DNA"/>
</dbReference>
<name>A0A376WZD6_ECOLX</name>
<evidence type="ECO:0000313" key="2">
    <source>
        <dbReference type="Proteomes" id="UP000254503"/>
    </source>
</evidence>
<proteinExistence type="predicted"/>
<gene>
    <name evidence="1" type="ORF">NCTC9045_03292</name>
</gene>